<dbReference type="Proteomes" id="UP000024404">
    <property type="component" value="Unassembled WGS sequence"/>
</dbReference>
<reference evidence="2" key="1">
    <citation type="submission" date="2013-10" db="EMBL/GenBank/DDBJ databases">
        <title>Genome sequencing of Onchocerca volvulus.</title>
        <authorList>
            <person name="Cotton J."/>
            <person name="Tsai J."/>
            <person name="Stanley E."/>
            <person name="Tracey A."/>
            <person name="Holroyd N."/>
            <person name="Lustigman S."/>
            <person name="Berriman M."/>
        </authorList>
    </citation>
    <scope>NUCLEOTIDE SEQUENCE</scope>
</reference>
<reference evidence="1" key="2">
    <citation type="submission" date="2022-06" db="UniProtKB">
        <authorList>
            <consortium name="EnsemblMetazoa"/>
        </authorList>
    </citation>
    <scope>IDENTIFICATION</scope>
</reference>
<evidence type="ECO:0000313" key="1">
    <source>
        <dbReference type="EnsemblMetazoa" id="OVOC6478.1"/>
    </source>
</evidence>
<evidence type="ECO:0000313" key="2">
    <source>
        <dbReference type="Proteomes" id="UP000024404"/>
    </source>
</evidence>
<proteinExistence type="predicted"/>
<accession>A0A8R1Y0C5</accession>
<name>A0A8R1Y0C5_ONCVO</name>
<protein>
    <submittedName>
        <fullName evidence="1">Uncharacterized protein</fullName>
    </submittedName>
</protein>
<dbReference type="EMBL" id="CMVM020000177">
    <property type="status" value="NOT_ANNOTATED_CDS"/>
    <property type="molecule type" value="Genomic_DNA"/>
</dbReference>
<dbReference type="AlphaFoldDB" id="A0A8R1Y0C5"/>
<keyword evidence="2" id="KW-1185">Reference proteome</keyword>
<sequence>MICNVMCQFLGRESTDTITPDIQTDMLCASNKSLPSFSVFGRKTSKTEKMSGPIKISDIHLKHMPNKATKILFLSH</sequence>
<dbReference type="EnsemblMetazoa" id="OVOC6478.1">
    <property type="protein sequence ID" value="OVOC6478.1"/>
    <property type="gene ID" value="WBGene00243287"/>
</dbReference>
<organism evidence="1 2">
    <name type="scientific">Onchocerca volvulus</name>
    <dbReference type="NCBI Taxonomy" id="6282"/>
    <lineage>
        <taxon>Eukaryota</taxon>
        <taxon>Metazoa</taxon>
        <taxon>Ecdysozoa</taxon>
        <taxon>Nematoda</taxon>
        <taxon>Chromadorea</taxon>
        <taxon>Rhabditida</taxon>
        <taxon>Spirurina</taxon>
        <taxon>Spiruromorpha</taxon>
        <taxon>Filarioidea</taxon>
        <taxon>Onchocercidae</taxon>
        <taxon>Onchocerca</taxon>
    </lineage>
</organism>